<evidence type="ECO:0000313" key="4">
    <source>
        <dbReference type="Proteomes" id="UP000240010"/>
    </source>
</evidence>
<dbReference type="PANTHER" id="PTHR35894">
    <property type="entry name" value="GENERAL SECRETION PATHWAY PROTEIN A-RELATED"/>
    <property type="match status" value="1"/>
</dbReference>
<dbReference type="InterPro" id="IPR003593">
    <property type="entry name" value="AAA+_ATPase"/>
</dbReference>
<dbReference type="SMART" id="SM00382">
    <property type="entry name" value="AAA"/>
    <property type="match status" value="1"/>
</dbReference>
<dbReference type="RefSeq" id="WP_104429904.1">
    <property type="nucleotide sequence ID" value="NZ_PTIZ01000010.1"/>
</dbReference>
<dbReference type="EMBL" id="PTIZ01000010">
    <property type="protein sequence ID" value="PPK74270.1"/>
    <property type="molecule type" value="Genomic_DNA"/>
</dbReference>
<dbReference type="InterPro" id="IPR036366">
    <property type="entry name" value="PGBDSf"/>
</dbReference>
<organism evidence="3 4">
    <name type="scientific">Methylobacter tundripaludum</name>
    <dbReference type="NCBI Taxonomy" id="173365"/>
    <lineage>
        <taxon>Bacteria</taxon>
        <taxon>Pseudomonadati</taxon>
        <taxon>Pseudomonadota</taxon>
        <taxon>Gammaproteobacteria</taxon>
        <taxon>Methylococcales</taxon>
        <taxon>Methylococcaceae</taxon>
        <taxon>Methylobacter</taxon>
    </lineage>
</organism>
<dbReference type="GO" id="GO:0016887">
    <property type="term" value="F:ATP hydrolysis activity"/>
    <property type="evidence" value="ECO:0007669"/>
    <property type="project" value="InterPro"/>
</dbReference>
<reference evidence="3 4" key="1">
    <citation type="submission" date="2018-02" db="EMBL/GenBank/DDBJ databases">
        <title>Subsurface microbial communities from deep shales in Ohio and West Virginia, USA.</title>
        <authorList>
            <person name="Wrighton K."/>
        </authorList>
    </citation>
    <scope>NUCLEOTIDE SEQUENCE [LARGE SCALE GENOMIC DNA]</scope>
    <source>
        <strain evidence="3 4">OWC-DMM</strain>
    </source>
</reference>
<dbReference type="AlphaFoldDB" id="A0A2S6HA15"/>
<keyword evidence="1" id="KW-1133">Transmembrane helix</keyword>
<evidence type="ECO:0000259" key="2">
    <source>
        <dbReference type="SMART" id="SM00382"/>
    </source>
</evidence>
<feature type="transmembrane region" description="Helical" evidence="1">
    <location>
        <begin position="274"/>
        <end position="295"/>
    </location>
</feature>
<dbReference type="PANTHER" id="PTHR35894:SF1">
    <property type="entry name" value="PHOSPHORIBULOKINASE _ URIDINE KINASE FAMILY"/>
    <property type="match status" value="1"/>
</dbReference>
<dbReference type="SUPFAM" id="SSF52540">
    <property type="entry name" value="P-loop containing nucleoside triphosphate hydrolases"/>
    <property type="match status" value="1"/>
</dbReference>
<comment type="caution">
    <text evidence="3">The sequence shown here is derived from an EMBL/GenBank/DDBJ whole genome shotgun (WGS) entry which is preliminary data.</text>
</comment>
<feature type="domain" description="AAA+ ATPase" evidence="2">
    <location>
        <begin position="42"/>
        <end position="196"/>
    </location>
</feature>
<dbReference type="InterPro" id="IPR002477">
    <property type="entry name" value="Peptidoglycan-bd-like"/>
</dbReference>
<dbReference type="Gene3D" id="3.90.70.10">
    <property type="entry name" value="Cysteine proteinases"/>
    <property type="match status" value="1"/>
</dbReference>
<gene>
    <name evidence="3" type="ORF">B0F87_11065</name>
</gene>
<dbReference type="InterPro" id="IPR027417">
    <property type="entry name" value="P-loop_NTPase"/>
</dbReference>
<evidence type="ECO:0000256" key="1">
    <source>
        <dbReference type="SAM" id="Phobius"/>
    </source>
</evidence>
<keyword evidence="1" id="KW-0812">Transmembrane</keyword>
<dbReference type="SUPFAM" id="SSF47090">
    <property type="entry name" value="PGBD-like"/>
    <property type="match status" value="1"/>
</dbReference>
<sequence length="553" mass="62765">MYNQYFHFSELPFSIATDPHFVYMSPRHQEGLAHLLYGINFGGGFVALTGEVGTGKTTLCHCLLQKIPENIDIALILNPKLNAVELLATICDELGISYDKNQHSLKNLIDLLNQHLLTGHANGRRTVLLIDEAQNLSMEVLEQIRLLTNLETNKTKLLQIILVGQPELKESLKRQDLRQLNQRITARYHLLPLSLNETRAYIRHRLTVCNGQPDIFKESAIRKIYQLSSGIPRMINILCDRALLGAYSTNTHVITPAIVSAAAHETLAFTNKKFPYLAALFGLLFLGCIAAGVYFRMVWPKASHQTAINFTTTYPVIQTKPEITSQLLQPVQKEPLLIEELNTVAAAKTKTFHDWINNPDYSLNAALIGTLKLWDKTIPESNQVDCHYVETTGLRCAFGKANWKDMLAINHPAILEFSLTGEQKFYALLTGFGQNQSLIHFKDNAIFPVADALKYWDGYYLILEPPPIPDVKIIRPRETSEHVLWLRHLLNSIDRKTEAVEQPRFYDDKLVARVMKFQHQHQLPEDGKVGEKTMFHLKNIAQALNLPHLEITD</sequence>
<keyword evidence="1" id="KW-0472">Membrane</keyword>
<dbReference type="CDD" id="cd00009">
    <property type="entry name" value="AAA"/>
    <property type="match status" value="1"/>
</dbReference>
<dbReference type="Gene3D" id="3.40.50.300">
    <property type="entry name" value="P-loop containing nucleotide triphosphate hydrolases"/>
    <property type="match status" value="1"/>
</dbReference>
<dbReference type="Pfam" id="PF01471">
    <property type="entry name" value="PG_binding_1"/>
    <property type="match status" value="1"/>
</dbReference>
<dbReference type="Pfam" id="PF13401">
    <property type="entry name" value="AAA_22"/>
    <property type="match status" value="1"/>
</dbReference>
<dbReference type="InterPro" id="IPR052026">
    <property type="entry name" value="ExeA_AAA_ATPase_DNA-bind"/>
</dbReference>
<dbReference type="Gene3D" id="1.10.101.10">
    <property type="entry name" value="PGBD-like superfamily/PGBD"/>
    <property type="match status" value="1"/>
</dbReference>
<accession>A0A2S6HA15</accession>
<dbReference type="InterPro" id="IPR049945">
    <property type="entry name" value="AAA_22"/>
</dbReference>
<dbReference type="Proteomes" id="UP000240010">
    <property type="component" value="Unassembled WGS sequence"/>
</dbReference>
<dbReference type="InterPro" id="IPR036365">
    <property type="entry name" value="PGBD-like_sf"/>
</dbReference>
<protein>
    <submittedName>
        <fullName evidence="3">Type II secretion system protein A</fullName>
    </submittedName>
</protein>
<name>A0A2S6HA15_9GAMM</name>
<evidence type="ECO:0000313" key="3">
    <source>
        <dbReference type="EMBL" id="PPK74270.1"/>
    </source>
</evidence>
<proteinExistence type="predicted"/>